<gene>
    <name evidence="2" type="ORF">SapgrDRAFT_0762</name>
</gene>
<protein>
    <recommendedName>
        <fullName evidence="4">DUF4783 domain-containing protein</fullName>
    </recommendedName>
</protein>
<dbReference type="Proteomes" id="UP000005113">
    <property type="component" value="Unassembled WGS sequence"/>
</dbReference>
<dbReference type="RefSeq" id="WP_002657504.1">
    <property type="nucleotide sequence ID" value="NZ_JH719942.1"/>
</dbReference>
<organism evidence="2 3">
    <name type="scientific">Saprospira grandis DSM 2844</name>
    <dbReference type="NCBI Taxonomy" id="694433"/>
    <lineage>
        <taxon>Bacteria</taxon>
        <taxon>Pseudomonadati</taxon>
        <taxon>Bacteroidota</taxon>
        <taxon>Saprospiria</taxon>
        <taxon>Saprospirales</taxon>
        <taxon>Saprospiraceae</taxon>
        <taxon>Saprospira</taxon>
    </lineage>
</organism>
<proteinExistence type="predicted"/>
<feature type="chain" id="PRO_5003743722" description="DUF4783 domain-containing protein" evidence="1">
    <location>
        <begin position="19"/>
        <end position="138"/>
    </location>
</feature>
<name>J1I2H6_9BACT</name>
<dbReference type="HOGENOM" id="CLU_1853821_0_0_10"/>
<keyword evidence="1" id="KW-0732">Signal</keyword>
<evidence type="ECO:0000313" key="2">
    <source>
        <dbReference type="EMBL" id="EJF52503.1"/>
    </source>
</evidence>
<sequence length="138" mass="15916">MKNFLIPLLLFCSSILMAQTSSSMTEAVEYYLEIGAKTEDVKTVLSLFEKQYGLSYQISVSPSFGQIHQSADKEVFSSFSVYQNHQPEKVLFSSYKDWPFIIELSIYSGTEREARFLALKKWLAQEEQLSILHENIVR</sequence>
<evidence type="ECO:0000256" key="1">
    <source>
        <dbReference type="SAM" id="SignalP"/>
    </source>
</evidence>
<evidence type="ECO:0000313" key="3">
    <source>
        <dbReference type="Proteomes" id="UP000005113"/>
    </source>
</evidence>
<dbReference type="AlphaFoldDB" id="J1I2H6"/>
<reference evidence="3" key="1">
    <citation type="journal article" date="2012" name="Stand. Genomic Sci.">
        <title>Permanent draft genome sequence of the gliding predator Saprospira grandis strain Sa g1 (= HR1).</title>
        <authorList>
            <person name="Mavromatis K."/>
            <person name="Chertkov O."/>
            <person name="Lapidus A."/>
            <person name="Nolan M."/>
            <person name="Lucas S."/>
            <person name="Tice H."/>
            <person name="Del Rio T.G."/>
            <person name="Cheng J.F."/>
            <person name="Han C."/>
            <person name="Tapia R."/>
            <person name="Bruce D."/>
            <person name="Goodwin L.A."/>
            <person name="Pitluck S."/>
            <person name="Huntemann M."/>
            <person name="Liolios K."/>
            <person name="Pagani I."/>
            <person name="Ivanova N."/>
            <person name="Mikhailova N."/>
            <person name="Pati A."/>
            <person name="Chen A."/>
            <person name="Palaniappan K."/>
            <person name="Land M."/>
            <person name="Brambilla E.M."/>
            <person name="Rohde M."/>
            <person name="Spring S."/>
            <person name="Goker M."/>
            <person name="Detter J.C."/>
            <person name="Bristow J."/>
            <person name="Eisen J.A."/>
            <person name="Markowitz V."/>
            <person name="Hugenholtz P."/>
            <person name="Kyrpides N.C."/>
            <person name="Klenk H.P."/>
            <person name="Woyke T."/>
        </authorList>
    </citation>
    <scope>NUCLEOTIDE SEQUENCE [LARGE SCALE GENOMIC DNA]</scope>
    <source>
        <strain evidence="3">DSM 2844</strain>
    </source>
</reference>
<dbReference type="EMBL" id="JH719942">
    <property type="protein sequence ID" value="EJF52503.1"/>
    <property type="molecule type" value="Genomic_DNA"/>
</dbReference>
<feature type="signal peptide" evidence="1">
    <location>
        <begin position="1"/>
        <end position="18"/>
    </location>
</feature>
<evidence type="ECO:0008006" key="4">
    <source>
        <dbReference type="Google" id="ProtNLM"/>
    </source>
</evidence>
<accession>J1I2H6</accession>